<evidence type="ECO:0000313" key="1">
    <source>
        <dbReference type="EMBL" id="KAA3474189.1"/>
    </source>
</evidence>
<dbReference type="OrthoDB" id="2272416at2759"/>
<evidence type="ECO:0000313" key="2">
    <source>
        <dbReference type="Proteomes" id="UP000325315"/>
    </source>
</evidence>
<keyword evidence="1" id="KW-0378">Hydrolase</keyword>
<dbReference type="Proteomes" id="UP000325315">
    <property type="component" value="Unassembled WGS sequence"/>
</dbReference>
<accession>A0A5B6VX52</accession>
<dbReference type="GO" id="GO:0006508">
    <property type="term" value="P:proteolysis"/>
    <property type="evidence" value="ECO:0007669"/>
    <property type="project" value="UniProtKB-KW"/>
</dbReference>
<reference evidence="2" key="1">
    <citation type="journal article" date="2019" name="Plant Biotechnol. J.">
        <title>Genome sequencing of the Australian wild diploid species Gossypium australe highlights disease resistance and delayed gland morphogenesis.</title>
        <authorList>
            <person name="Cai Y."/>
            <person name="Cai X."/>
            <person name="Wang Q."/>
            <person name="Wang P."/>
            <person name="Zhang Y."/>
            <person name="Cai C."/>
            <person name="Xu Y."/>
            <person name="Wang K."/>
            <person name="Zhou Z."/>
            <person name="Wang C."/>
            <person name="Geng S."/>
            <person name="Li B."/>
            <person name="Dong Q."/>
            <person name="Hou Y."/>
            <person name="Wang H."/>
            <person name="Ai P."/>
            <person name="Liu Z."/>
            <person name="Yi F."/>
            <person name="Sun M."/>
            <person name="An G."/>
            <person name="Cheng J."/>
            <person name="Zhang Y."/>
            <person name="Shi Q."/>
            <person name="Xie Y."/>
            <person name="Shi X."/>
            <person name="Chang Y."/>
            <person name="Huang F."/>
            <person name="Chen Y."/>
            <person name="Hong S."/>
            <person name="Mi L."/>
            <person name="Sun Q."/>
            <person name="Zhang L."/>
            <person name="Zhou B."/>
            <person name="Peng R."/>
            <person name="Zhang X."/>
            <person name="Liu F."/>
        </authorList>
    </citation>
    <scope>NUCLEOTIDE SEQUENCE [LARGE SCALE GENOMIC DNA]</scope>
    <source>
        <strain evidence="2">cv. PA1801</strain>
    </source>
</reference>
<protein>
    <submittedName>
        <fullName evidence="1">ATP-dependent zinc metalloprotease FtsH</fullName>
    </submittedName>
</protein>
<proteinExistence type="predicted"/>
<dbReference type="PANTHER" id="PTHR15503">
    <property type="entry name" value="LDOC1 RELATED"/>
    <property type="match status" value="1"/>
</dbReference>
<comment type="caution">
    <text evidence="1">The sequence shown here is derived from an EMBL/GenBank/DDBJ whole genome shotgun (WGS) entry which is preliminary data.</text>
</comment>
<keyword evidence="2" id="KW-1185">Reference proteome</keyword>
<keyword evidence="1" id="KW-0645">Protease</keyword>
<keyword evidence="1" id="KW-0482">Metalloprotease</keyword>
<dbReference type="PANTHER" id="PTHR15503:SF45">
    <property type="entry name" value="RNA-DIRECTED DNA POLYMERASE HOMOLOG"/>
    <property type="match status" value="1"/>
</dbReference>
<dbReference type="Pfam" id="PF08284">
    <property type="entry name" value="RVP_2"/>
    <property type="match status" value="1"/>
</dbReference>
<gene>
    <name evidence="1" type="ORF">EPI10_024505</name>
</gene>
<name>A0A5B6VX52_9ROSI</name>
<dbReference type="InterPro" id="IPR032567">
    <property type="entry name" value="RTL1-rel"/>
</dbReference>
<dbReference type="EMBL" id="SMMG02000005">
    <property type="protein sequence ID" value="KAA3474189.1"/>
    <property type="molecule type" value="Genomic_DNA"/>
</dbReference>
<dbReference type="AlphaFoldDB" id="A0A5B6VX52"/>
<organism evidence="1 2">
    <name type="scientific">Gossypium australe</name>
    <dbReference type="NCBI Taxonomy" id="47621"/>
    <lineage>
        <taxon>Eukaryota</taxon>
        <taxon>Viridiplantae</taxon>
        <taxon>Streptophyta</taxon>
        <taxon>Embryophyta</taxon>
        <taxon>Tracheophyta</taxon>
        <taxon>Spermatophyta</taxon>
        <taxon>Magnoliopsida</taxon>
        <taxon>eudicotyledons</taxon>
        <taxon>Gunneridae</taxon>
        <taxon>Pentapetalae</taxon>
        <taxon>rosids</taxon>
        <taxon>malvids</taxon>
        <taxon>Malvales</taxon>
        <taxon>Malvaceae</taxon>
        <taxon>Malvoideae</taxon>
        <taxon>Gossypium</taxon>
    </lineage>
</organism>
<sequence>MELPFGEFDLILKMDWLVKHRVSLDCATKRVVLRRTARERQNYLSNVTSALRAEKLVRKGCGAYLAYISVSDSKDSSVKDIRTVKDFSDVFPKELPGLPLNREVEFGLELLPGTAPVFIAPL</sequence>
<dbReference type="GO" id="GO:0008237">
    <property type="term" value="F:metallopeptidase activity"/>
    <property type="evidence" value="ECO:0007669"/>
    <property type="project" value="UniProtKB-KW"/>
</dbReference>